<evidence type="ECO:0000313" key="5">
    <source>
        <dbReference type="EMBL" id="THF49171.1"/>
    </source>
</evidence>
<name>A0A4S3ZTZ4_9FLAO</name>
<feature type="coiled-coil region" evidence="1">
    <location>
        <begin position="1532"/>
        <end position="1559"/>
    </location>
</feature>
<dbReference type="Pfam" id="PF18413">
    <property type="entry name" value="Neuraminidase"/>
    <property type="match status" value="1"/>
</dbReference>
<reference evidence="5 6" key="1">
    <citation type="submission" date="2019-04" db="EMBL/GenBank/DDBJ databases">
        <title>Flavobacterium sp. nov. isolated from construction timber.</title>
        <authorList>
            <person name="Lin S.-Y."/>
            <person name="Chang C.-T."/>
            <person name="Young C.-C."/>
        </authorList>
    </citation>
    <scope>NUCLEOTIDE SEQUENCE [LARGE SCALE GENOMIC DNA]</scope>
    <source>
        <strain evidence="5 6">CC-CTC003</strain>
    </source>
</reference>
<feature type="domain" description="Tc toxin complex TcA C-terminal TcB-binding" evidence="2">
    <location>
        <begin position="1867"/>
        <end position="1934"/>
    </location>
</feature>
<dbReference type="InterPro" id="IPR041079">
    <property type="entry name" value="Neuraminidase-like"/>
</dbReference>
<dbReference type="Pfam" id="PF20220">
    <property type="entry name" value="ABC_toxin_N"/>
    <property type="match status" value="1"/>
</dbReference>
<protein>
    <recommendedName>
        <fullName evidence="7">Tc toxin complex TcA C-terminal TcB-binding domain-containing protein</fullName>
    </recommendedName>
</protein>
<comment type="caution">
    <text evidence="5">The sequence shown here is derived from an EMBL/GenBank/DDBJ whole genome shotgun (WGS) entry which is preliminary data.</text>
</comment>
<evidence type="ECO:0000256" key="1">
    <source>
        <dbReference type="SAM" id="Coils"/>
    </source>
</evidence>
<evidence type="ECO:0000259" key="4">
    <source>
        <dbReference type="Pfam" id="PF20220"/>
    </source>
</evidence>
<proteinExistence type="predicted"/>
<feature type="domain" description="ABC toxin N-terminal" evidence="4">
    <location>
        <begin position="729"/>
        <end position="846"/>
    </location>
</feature>
<dbReference type="Proteomes" id="UP000307507">
    <property type="component" value="Unassembled WGS sequence"/>
</dbReference>
<accession>A0A4S3ZTZ4</accession>
<gene>
    <name evidence="5" type="ORF">E6C50_13090</name>
</gene>
<evidence type="ECO:0000313" key="6">
    <source>
        <dbReference type="Proteomes" id="UP000307507"/>
    </source>
</evidence>
<dbReference type="InterPro" id="IPR040840">
    <property type="entry name" value="TcA_TcB_BD"/>
</dbReference>
<sequence>MKKVFNTPTNYKTLFPNEEYNNISEDYSVYGPGAYLVYLLDIATNKDFVEHSDEQKKDFVEHAEEQEGLELFQRRPDLNLLQINANNNRNKHHYLEGVVNVLLNKLTDWSSPDKNSWKRVSHENPIWQDIAAGTISFIPYNRTFEIIKNRLEKVELPLHEITAKLDPESYKSIEWVNSRLGLNSEDVKIITSGSTDQENWLENTDDIAINKLFYANENLEKKLSNLINNKAFLSYFGMGEISLVYQKNEVSLKIGKEDLKKLRSFMILANATKWNYSTLTAVLQVLEIKEFSKENIEKIARLSLIAEVFEDIKKSEFLNKSLVKNRLSSINLSFTNKNIKSQSTDEENILHFLENISSLNELYRLPGNVEALYNWYSPGKPFQGSKNFIQLQSNLFEIASLIKRIQHTGRTVDEIYNFLKRFKEIIVKIISEFVHLAASKDLENDKVLSDFQKEVNRYLSNSIIGLNEFGEFDANKYLSNSGLDASIIVICITLNKIRNYFPAGIDIDIELVKKTVKPNVKKFINNLDEFVQENSNLNFKLVENKIIDSFFENKLAEILMSPYAALVFAQTLNIRKEVVSIFLDHIMMKKDSKIYLKNTFDYLIGILHLQKYLDESTGDNSGLIQCLSDEKINRELLIQQVAKQEKCNPEEITEIFGQYKISRSSDRGLLYQTLYKVSVYRKIYNKLQLSAMDTATVIRSMMVEKQEKLLLDKLDSVLTEELYGEQLMADRDILVPMVFQKLSENYDDITNADRLSEYLLMDVQASDKIAITPLREAINAVQWYMANVKSGLENVDSEKVSQITAEEWLKIEKFRIWQAEQKLELYPNEYFQIDNLDTASDLYKQLKLKLQGDKVNDDVIKSSLMDYLEQWSHLSMNEIVTSHYYKLKDKKNLCLLAKCSNEKNTFYFLNTEIRPESKLLNTSQWKKINTQIDADINSLNIIYAFNRIYIFYARLSESNSDNNSNNESKKYLIETCSVSQDINGNWGNEKKWNTSEIENKGRPFSFKPILFFTGDSIIIHLAFWGQILGQINLPNFPVFYGYRPLFRGKISVDNKISYNGKEFKFEALWDELIPLTKDKNGKKGLITRFRNINNQDFFLLNQSLFSYESIECRGKVSSENKSALELKFDVFDDNSVYINNIDYKYISYRNFLKIGGINGFIFNSSLNTYLIVDKKLENVYSCTEKKGAYDITNESSHIFNIIPIGNKFSLFLKKLVGKEGLATIYNEEVLKKDLNNKLFPESKINYNQTYTYAPSGEISPQENTCNATKYIRNSTDTLYAKEFFVYIPCLIASYLRNNLQYEEAVKWLEKVFNPYKREKDVLQYFFDQNDKDKELLNKWLFEQYVNTLFDWADNEYRIVSWESINHATQLYLQVEDLLGEEIIICNANEKLDPKNDRSFSSIKNKENDYFGTPSHNTINELIKKVQGRLYNLRNGLNIDGSRFTPSEYGTVIDPVSVQLLRKANSLDNHGLQSLQDKKRIYQFRDLMSVTESIIDTVIQFGNQFYSILQQKDNEEIQLLMHTQTMAAELFVTQNFELQIQEIELQLNALQTNRKSAQLQLDYYHKLIGSGIIEQERSAFTMQHEAHNLQLIANKVRAGAAIAHLLPNTFGLANGGMRFGEAVEAVANVTDMIAHNKILKAQLVTDEAEAKRRALDLAKEINISMIHLEEIAINIQATKKRLEIIKNNLEEHKMRIVQQQTMLDHLTTKFTNVDLYSWMSTKLSSLYFSVYQIGLRSLNQLQDSYNYELDRTDSFIPQNSWDSLKKGLLAGEALKLALTQLKESYFRNNVRRKEVEKVISLRNKFESENPAADWENFISKGGEISFDLSKNDFNSNKSNRLRIKSLSVSVPGVVGPYETFDITLKNNVLDQEIEISRGINDFGVFPESMNDGRYMPFEGFEIIEKSKEESKEWKLTRGKEKQSQISDIILTVRLTIL</sequence>
<feature type="coiled-coil region" evidence="1">
    <location>
        <begin position="1667"/>
        <end position="1701"/>
    </location>
</feature>
<keyword evidence="1" id="KW-0175">Coiled coil</keyword>
<feature type="domain" description="Tc toxin complex TcA C-terminal TcB-binding" evidence="2">
    <location>
        <begin position="1674"/>
        <end position="1864"/>
    </location>
</feature>
<dbReference type="OrthoDB" id="9781691at2"/>
<evidence type="ECO:0008006" key="7">
    <source>
        <dbReference type="Google" id="ProtNLM"/>
    </source>
</evidence>
<organism evidence="5 6">
    <name type="scientific">Flavobacterium supellecticarium</name>
    <dbReference type="NCBI Taxonomy" id="2565924"/>
    <lineage>
        <taxon>Bacteria</taxon>
        <taxon>Pseudomonadati</taxon>
        <taxon>Bacteroidota</taxon>
        <taxon>Flavobacteriia</taxon>
        <taxon>Flavobacteriales</taxon>
        <taxon>Flavobacteriaceae</taxon>
        <taxon>Flavobacterium</taxon>
    </lineage>
</organism>
<evidence type="ECO:0000259" key="2">
    <source>
        <dbReference type="Pfam" id="PF18276"/>
    </source>
</evidence>
<keyword evidence="6" id="KW-1185">Reference proteome</keyword>
<dbReference type="EMBL" id="SSNZ01000006">
    <property type="protein sequence ID" value="THF49171.1"/>
    <property type="molecule type" value="Genomic_DNA"/>
</dbReference>
<evidence type="ECO:0000259" key="3">
    <source>
        <dbReference type="Pfam" id="PF18413"/>
    </source>
</evidence>
<dbReference type="InterPro" id="IPR046839">
    <property type="entry name" value="ABC_toxin_N"/>
</dbReference>
<feature type="domain" description="Neuraminidase-like" evidence="3">
    <location>
        <begin position="886"/>
        <end position="994"/>
    </location>
</feature>
<dbReference type="RefSeq" id="WP_136403679.1">
    <property type="nucleotide sequence ID" value="NZ_SSNZ01000006.1"/>
</dbReference>
<dbReference type="Pfam" id="PF18276">
    <property type="entry name" value="TcA_TcB_BD"/>
    <property type="match status" value="2"/>
</dbReference>